<dbReference type="InterPro" id="IPR056740">
    <property type="entry name" value="ILV_EDD_C"/>
</dbReference>
<keyword evidence="9" id="KW-0456">Lyase</keyword>
<dbReference type="EC" id="4.2.1.9" evidence="14"/>
<evidence type="ECO:0000256" key="15">
    <source>
        <dbReference type="ARBA" id="ARBA00034078"/>
    </source>
</evidence>
<dbReference type="GO" id="GO:0009099">
    <property type="term" value="P:L-valine biosynthetic process"/>
    <property type="evidence" value="ECO:0007669"/>
    <property type="project" value="UniProtKB-UniPathway"/>
</dbReference>
<dbReference type="InterPro" id="IPR004404">
    <property type="entry name" value="DihydroxyA_deHydtase"/>
</dbReference>
<dbReference type="InterPro" id="IPR042096">
    <property type="entry name" value="Dihydro-acid_dehy_C"/>
</dbReference>
<dbReference type="AlphaFoldDB" id="A0A6J7EF75"/>
<protein>
    <recommendedName>
        <fullName evidence="14">dihydroxy-acid dehydratase</fullName>
        <ecNumber evidence="14">4.2.1.9</ecNumber>
    </recommendedName>
</protein>
<keyword evidence="5" id="KW-0479">Metal-binding</keyword>
<comment type="catalytic activity">
    <reaction evidence="11">
        <text>(2R)-2,3-dihydroxy-3-methylbutanoate = 3-methyl-2-oxobutanoate + H2O</text>
        <dbReference type="Rhea" id="RHEA:24809"/>
        <dbReference type="ChEBI" id="CHEBI:11851"/>
        <dbReference type="ChEBI" id="CHEBI:15377"/>
        <dbReference type="ChEBI" id="CHEBI:49072"/>
        <dbReference type="EC" id="4.2.1.9"/>
    </reaction>
    <physiologicalReaction direction="left-to-right" evidence="11">
        <dbReference type="Rhea" id="RHEA:24810"/>
    </physiologicalReaction>
</comment>
<dbReference type="GO" id="GO:0004160">
    <property type="term" value="F:dihydroxy-acid dehydratase activity"/>
    <property type="evidence" value="ECO:0007669"/>
    <property type="project" value="UniProtKB-EC"/>
</dbReference>
<dbReference type="NCBIfam" id="NF002068">
    <property type="entry name" value="PRK00911.1"/>
    <property type="match status" value="1"/>
</dbReference>
<dbReference type="UniPathway" id="UPA00047">
    <property type="reaction ID" value="UER00057"/>
</dbReference>
<dbReference type="Pfam" id="PF24877">
    <property type="entry name" value="ILV_EDD_C"/>
    <property type="match status" value="1"/>
</dbReference>
<dbReference type="PROSITE" id="PS00886">
    <property type="entry name" value="ILVD_EDD_1"/>
    <property type="match status" value="1"/>
</dbReference>
<keyword evidence="4" id="KW-0001">2Fe-2S</keyword>
<evidence type="ECO:0000259" key="17">
    <source>
        <dbReference type="Pfam" id="PF24877"/>
    </source>
</evidence>
<evidence type="ECO:0000259" key="16">
    <source>
        <dbReference type="Pfam" id="PF00920"/>
    </source>
</evidence>
<dbReference type="PANTHER" id="PTHR21000">
    <property type="entry name" value="DIHYDROXY-ACID DEHYDRATASE DAD"/>
    <property type="match status" value="1"/>
</dbReference>
<evidence type="ECO:0000313" key="18">
    <source>
        <dbReference type="EMBL" id="CAB4881957.1"/>
    </source>
</evidence>
<evidence type="ECO:0000256" key="11">
    <source>
        <dbReference type="ARBA" id="ARBA00029304"/>
    </source>
</evidence>
<evidence type="ECO:0000256" key="3">
    <source>
        <dbReference type="ARBA" id="ARBA00022605"/>
    </source>
</evidence>
<name>A0A6J7EF75_9ZZZZ</name>
<evidence type="ECO:0000256" key="4">
    <source>
        <dbReference type="ARBA" id="ARBA00022714"/>
    </source>
</evidence>
<evidence type="ECO:0000256" key="13">
    <source>
        <dbReference type="ARBA" id="ARBA00029437"/>
    </source>
</evidence>
<evidence type="ECO:0000256" key="2">
    <source>
        <dbReference type="ARBA" id="ARBA00006486"/>
    </source>
</evidence>
<gene>
    <name evidence="18" type="ORF">UFOPK3444_01521</name>
</gene>
<dbReference type="FunFam" id="3.50.30.80:FF:000001">
    <property type="entry name" value="Dihydroxy-acid dehydratase"/>
    <property type="match status" value="1"/>
</dbReference>
<dbReference type="InterPro" id="IPR000581">
    <property type="entry name" value="ILV_EDD_N"/>
</dbReference>
<dbReference type="InterPro" id="IPR020558">
    <property type="entry name" value="DiOHA_6PGluconate_deHydtase_CS"/>
</dbReference>
<dbReference type="GO" id="GO:0051537">
    <property type="term" value="F:2 iron, 2 sulfur cluster binding"/>
    <property type="evidence" value="ECO:0007669"/>
    <property type="project" value="UniProtKB-KW"/>
</dbReference>
<dbReference type="InterPro" id="IPR050165">
    <property type="entry name" value="DHAD_IlvD/Edd"/>
</dbReference>
<dbReference type="PANTHER" id="PTHR21000:SF5">
    <property type="entry name" value="DIHYDROXY-ACID DEHYDRATASE, MITOCHONDRIAL"/>
    <property type="match status" value="1"/>
</dbReference>
<keyword evidence="6" id="KW-0460">Magnesium</keyword>
<evidence type="ECO:0000256" key="12">
    <source>
        <dbReference type="ARBA" id="ARBA00029436"/>
    </source>
</evidence>
<evidence type="ECO:0000256" key="8">
    <source>
        <dbReference type="ARBA" id="ARBA00023014"/>
    </source>
</evidence>
<keyword evidence="10" id="KW-0100">Branched-chain amino acid biosynthesis</keyword>
<dbReference type="Pfam" id="PF00920">
    <property type="entry name" value="ILVD_EDD_N"/>
    <property type="match status" value="1"/>
</dbReference>
<evidence type="ECO:0000256" key="7">
    <source>
        <dbReference type="ARBA" id="ARBA00023004"/>
    </source>
</evidence>
<organism evidence="18">
    <name type="scientific">freshwater metagenome</name>
    <dbReference type="NCBI Taxonomy" id="449393"/>
    <lineage>
        <taxon>unclassified sequences</taxon>
        <taxon>metagenomes</taxon>
        <taxon>ecological metagenomes</taxon>
    </lineage>
</organism>
<comment type="pathway">
    <text evidence="13">Amino-acid biosynthesis; L-isoleucine biosynthesis; L-isoleucine from 2-oxobutanoate: step 3/4.</text>
</comment>
<evidence type="ECO:0000256" key="10">
    <source>
        <dbReference type="ARBA" id="ARBA00023304"/>
    </source>
</evidence>
<evidence type="ECO:0000256" key="9">
    <source>
        <dbReference type="ARBA" id="ARBA00023239"/>
    </source>
</evidence>
<sequence length="560" mass="58054">MSTPLDPKHRSRVLTEGPGRAPARAYLKGIGYDDEALSKPIIGVASTWIETMPCNFHLRALSAKVKEGIRAAGGTPMELNTIAISDGITMGTEGMRTSLVSREVIADSIELVSRGHMFDGIVALSGCDKTIPGTVMALARVNVPSVMLYGGSIPPGSFRGQDVTIQDVFEAVGTHAAGNMSDEDLAELESVASPGAGACGGQFTANTMAMAFEVMGISPIASAMVPAQEPSKAEVAFEAGRLVMDVLSRGQLPSDIITKKSIENAIAAIAMSGGSTNGVLHLLALAHEAGIELDIDDFDRISESTPLLCDLKPGGNFVAVDLYKAGGVPLVLSRLKESGLLHEDQPTVTGGTVGEHAAQATETEGQRVVRPLSDPLKTTGGLAILRGNLAPDGCVVKLSGHERRHHVGPARVFEGEEEAMQAVEQGGIIQPGDVVVIRNEGPAGGPGMREMLGVTAALVGIGLGDSVALLTDGRFSGATHGFMAGHVAPEAARGGPIAAVADGDEITIDVDARRLDVALSEAEITERVAAYVSPVRENLPVVLEKYAKQVRSAAVGAVTH</sequence>
<keyword evidence="7" id="KW-0408">Iron</keyword>
<proteinExistence type="inferred from homology"/>
<accession>A0A6J7EF75</accession>
<comment type="cofactor">
    <cofactor evidence="1">
        <name>Mg(2+)</name>
        <dbReference type="ChEBI" id="CHEBI:18420"/>
    </cofactor>
</comment>
<comment type="similarity">
    <text evidence="2">Belongs to the IlvD/Edd family.</text>
</comment>
<keyword evidence="8" id="KW-0411">Iron-sulfur</keyword>
<dbReference type="UniPathway" id="UPA00049">
    <property type="reaction ID" value="UER00061"/>
</dbReference>
<dbReference type="PROSITE" id="PS00887">
    <property type="entry name" value="ILVD_EDD_2"/>
    <property type="match status" value="1"/>
</dbReference>
<comment type="cofactor">
    <cofactor evidence="15">
        <name>[2Fe-2S] cluster</name>
        <dbReference type="ChEBI" id="CHEBI:190135"/>
    </cofactor>
</comment>
<keyword evidence="3" id="KW-0028">Amino-acid biosynthesis</keyword>
<comment type="pathway">
    <text evidence="12">Amino-acid biosynthesis; L-valine biosynthesis; L-valine from pyruvate: step 3/4.</text>
</comment>
<dbReference type="SUPFAM" id="SSF52016">
    <property type="entry name" value="LeuD/IlvD-like"/>
    <property type="match status" value="1"/>
</dbReference>
<evidence type="ECO:0000256" key="6">
    <source>
        <dbReference type="ARBA" id="ARBA00022842"/>
    </source>
</evidence>
<dbReference type="Gene3D" id="3.50.30.80">
    <property type="entry name" value="IlvD/EDD C-terminal domain-like"/>
    <property type="match status" value="1"/>
</dbReference>
<dbReference type="NCBIfam" id="TIGR00110">
    <property type="entry name" value="ilvD"/>
    <property type="match status" value="1"/>
</dbReference>
<dbReference type="SUPFAM" id="SSF143975">
    <property type="entry name" value="IlvD/EDD N-terminal domain-like"/>
    <property type="match status" value="1"/>
</dbReference>
<dbReference type="EMBL" id="CAFBLU010000042">
    <property type="protein sequence ID" value="CAB4881957.1"/>
    <property type="molecule type" value="Genomic_DNA"/>
</dbReference>
<dbReference type="HAMAP" id="MF_00012">
    <property type="entry name" value="IlvD"/>
    <property type="match status" value="1"/>
</dbReference>
<feature type="domain" description="Dihydroxy-acid/6-phosphogluconate dehydratase N-terminal" evidence="16">
    <location>
        <begin position="39"/>
        <end position="355"/>
    </location>
</feature>
<dbReference type="GO" id="GO:0009097">
    <property type="term" value="P:isoleucine biosynthetic process"/>
    <property type="evidence" value="ECO:0007669"/>
    <property type="project" value="UniProtKB-UniPathway"/>
</dbReference>
<evidence type="ECO:0000256" key="5">
    <source>
        <dbReference type="ARBA" id="ARBA00022723"/>
    </source>
</evidence>
<reference evidence="18" key="1">
    <citation type="submission" date="2020-05" db="EMBL/GenBank/DDBJ databases">
        <authorList>
            <person name="Chiriac C."/>
            <person name="Salcher M."/>
            <person name="Ghai R."/>
            <person name="Kavagutti S V."/>
        </authorList>
    </citation>
    <scope>NUCLEOTIDE SEQUENCE</scope>
</reference>
<dbReference type="InterPro" id="IPR037237">
    <property type="entry name" value="IlvD/EDD_N"/>
</dbReference>
<feature type="domain" description="Dihydroxy-acid/6-phosphogluconate dehydratase C-terminal" evidence="17">
    <location>
        <begin position="368"/>
        <end position="557"/>
    </location>
</feature>
<dbReference type="GO" id="GO:0046872">
    <property type="term" value="F:metal ion binding"/>
    <property type="evidence" value="ECO:0007669"/>
    <property type="project" value="UniProtKB-KW"/>
</dbReference>
<evidence type="ECO:0000256" key="1">
    <source>
        <dbReference type="ARBA" id="ARBA00001946"/>
    </source>
</evidence>
<evidence type="ECO:0000256" key="14">
    <source>
        <dbReference type="ARBA" id="ARBA00029490"/>
    </source>
</evidence>